<dbReference type="Proteomes" id="UP001378592">
    <property type="component" value="Unassembled WGS sequence"/>
</dbReference>
<dbReference type="GO" id="GO:0046983">
    <property type="term" value="F:protein dimerization activity"/>
    <property type="evidence" value="ECO:0007669"/>
    <property type="project" value="InterPro"/>
</dbReference>
<dbReference type="FunFam" id="4.10.280.10:FF:000090">
    <property type="entry name" value="Salivary gland-expressed bHLH"/>
    <property type="match status" value="1"/>
</dbReference>
<evidence type="ECO:0000256" key="3">
    <source>
        <dbReference type="ARBA" id="ARBA00023125"/>
    </source>
</evidence>
<dbReference type="EMBL" id="JAZDUA010000101">
    <property type="protein sequence ID" value="KAK7868051.1"/>
    <property type="molecule type" value="Genomic_DNA"/>
</dbReference>
<comment type="caution">
    <text evidence="7">The sequence shown here is derived from an EMBL/GenBank/DDBJ whole genome shotgun (WGS) entry which is preliminary data.</text>
</comment>
<protein>
    <recommendedName>
        <fullName evidence="6">BHLH domain-containing protein</fullName>
    </recommendedName>
</protein>
<reference evidence="7 8" key="1">
    <citation type="submission" date="2024-03" db="EMBL/GenBank/DDBJ databases">
        <title>The genome assembly and annotation of the cricket Gryllus longicercus Weissman &amp; Gray.</title>
        <authorList>
            <person name="Szrajer S."/>
            <person name="Gray D."/>
            <person name="Ylla G."/>
        </authorList>
    </citation>
    <scope>NUCLEOTIDE SEQUENCE [LARGE SCALE GENOMIC DNA]</scope>
    <source>
        <strain evidence="7">DAG 2021-001</strain>
        <tissue evidence="7">Whole body minus gut</tissue>
    </source>
</reference>
<gene>
    <name evidence="7" type="ORF">R5R35_007501</name>
</gene>
<evidence type="ECO:0000256" key="1">
    <source>
        <dbReference type="ARBA" id="ARBA00022473"/>
    </source>
</evidence>
<dbReference type="GO" id="GO:0005634">
    <property type="term" value="C:nucleus"/>
    <property type="evidence" value="ECO:0007669"/>
    <property type="project" value="TreeGrafter"/>
</dbReference>
<dbReference type="SMART" id="SM00353">
    <property type="entry name" value="HLH"/>
    <property type="match status" value="1"/>
</dbReference>
<dbReference type="AlphaFoldDB" id="A0AAN9Z8E0"/>
<name>A0AAN9Z8E0_9ORTH</name>
<dbReference type="SUPFAM" id="SSF47459">
    <property type="entry name" value="HLH, helix-loop-helix DNA-binding domain"/>
    <property type="match status" value="1"/>
</dbReference>
<dbReference type="CDD" id="cd11390">
    <property type="entry name" value="bHLH_TS"/>
    <property type="match status" value="1"/>
</dbReference>
<dbReference type="Gene3D" id="4.10.280.10">
    <property type="entry name" value="Helix-loop-helix DNA-binding domain"/>
    <property type="match status" value="1"/>
</dbReference>
<feature type="domain" description="BHLH" evidence="6">
    <location>
        <begin position="114"/>
        <end position="167"/>
    </location>
</feature>
<keyword evidence="1" id="KW-0217">Developmental protein</keyword>
<dbReference type="PANTHER" id="PTHR20937">
    <property type="entry name" value="IP14615P"/>
    <property type="match status" value="1"/>
</dbReference>
<evidence type="ECO:0000313" key="8">
    <source>
        <dbReference type="Proteomes" id="UP001378592"/>
    </source>
</evidence>
<proteinExistence type="predicted"/>
<evidence type="ECO:0000259" key="6">
    <source>
        <dbReference type="PROSITE" id="PS50888"/>
    </source>
</evidence>
<dbReference type="GO" id="GO:0000981">
    <property type="term" value="F:DNA-binding transcription factor activity, RNA polymerase II-specific"/>
    <property type="evidence" value="ECO:0007669"/>
    <property type="project" value="TreeGrafter"/>
</dbReference>
<dbReference type="InterPro" id="IPR011598">
    <property type="entry name" value="bHLH_dom"/>
</dbReference>
<evidence type="ECO:0000256" key="4">
    <source>
        <dbReference type="ARBA" id="ARBA00023163"/>
    </source>
</evidence>
<keyword evidence="2" id="KW-0805">Transcription regulation</keyword>
<dbReference type="PANTHER" id="PTHR20937:SF3">
    <property type="entry name" value="IP14615P"/>
    <property type="match status" value="1"/>
</dbReference>
<organism evidence="7 8">
    <name type="scientific">Gryllus longicercus</name>
    <dbReference type="NCBI Taxonomy" id="2509291"/>
    <lineage>
        <taxon>Eukaryota</taxon>
        <taxon>Metazoa</taxon>
        <taxon>Ecdysozoa</taxon>
        <taxon>Arthropoda</taxon>
        <taxon>Hexapoda</taxon>
        <taxon>Insecta</taxon>
        <taxon>Pterygota</taxon>
        <taxon>Neoptera</taxon>
        <taxon>Polyneoptera</taxon>
        <taxon>Orthoptera</taxon>
        <taxon>Ensifera</taxon>
        <taxon>Gryllidea</taxon>
        <taxon>Grylloidea</taxon>
        <taxon>Gryllidae</taxon>
        <taxon>Gryllinae</taxon>
        <taxon>Gryllus</taxon>
    </lineage>
</organism>
<dbReference type="GO" id="GO:0001707">
    <property type="term" value="P:mesoderm formation"/>
    <property type="evidence" value="ECO:0007669"/>
    <property type="project" value="TreeGrafter"/>
</dbReference>
<dbReference type="GO" id="GO:0000978">
    <property type="term" value="F:RNA polymerase II cis-regulatory region sequence-specific DNA binding"/>
    <property type="evidence" value="ECO:0007669"/>
    <property type="project" value="TreeGrafter"/>
</dbReference>
<accession>A0AAN9Z8E0</accession>
<keyword evidence="5" id="KW-0539">Nucleus</keyword>
<evidence type="ECO:0000313" key="7">
    <source>
        <dbReference type="EMBL" id="KAK7868051.1"/>
    </source>
</evidence>
<evidence type="ECO:0000256" key="5">
    <source>
        <dbReference type="ARBA" id="ARBA00023242"/>
    </source>
</evidence>
<keyword evidence="3" id="KW-0238">DNA-binding</keyword>
<sequence>MESAVQMQMEARCTIIQHARACVGEDEAGAGVGPLSPGGGSSCGSATPPPPAAPPAPLGVGVCGGGLLFGAAAEALATPAAERAGVLAGDAAPVHIHALPNAAWRPSPSQLERDYKKSACDRERTRMRDMNRAFDQLRDRLPPCKPPGKKLSKIESLRLAIRYIRHLQALLQMEPNEEQCAVVEAYDASAAGPVTAYALTAPPPPPPWPDHPLHHHHHYYSAGGADPLAVYPPAAAAGYYAPSACAAAQPPPPPPPPPAFMGYASPYASQPLGPDVDASLCALPY</sequence>
<keyword evidence="4" id="KW-0804">Transcription</keyword>
<keyword evidence="8" id="KW-1185">Reference proteome</keyword>
<dbReference type="InterPro" id="IPR040259">
    <property type="entry name" value="Mesogenin/MesP"/>
</dbReference>
<dbReference type="PROSITE" id="PS50888">
    <property type="entry name" value="BHLH"/>
    <property type="match status" value="1"/>
</dbReference>
<dbReference type="Pfam" id="PF00010">
    <property type="entry name" value="HLH"/>
    <property type="match status" value="1"/>
</dbReference>
<evidence type="ECO:0000256" key="2">
    <source>
        <dbReference type="ARBA" id="ARBA00023015"/>
    </source>
</evidence>
<dbReference type="InterPro" id="IPR036638">
    <property type="entry name" value="HLH_DNA-bd_sf"/>
</dbReference>